<name>A0AAD9NQY4_RIDPI</name>
<protein>
    <recommendedName>
        <fullName evidence="4">BTB domain-containing protein</fullName>
    </recommendedName>
</protein>
<evidence type="ECO:0000259" key="4">
    <source>
        <dbReference type="PROSITE" id="PS50097"/>
    </source>
</evidence>
<keyword evidence="2" id="KW-0040">ANK repeat</keyword>
<dbReference type="PROSITE" id="PS50097">
    <property type="entry name" value="BTB"/>
    <property type="match status" value="2"/>
</dbReference>
<dbReference type="PANTHER" id="PTHR22872:SF2">
    <property type="entry name" value="INHIBITOR OF BRUTON TYROSINE KINASE"/>
    <property type="match status" value="1"/>
</dbReference>
<dbReference type="InterPro" id="IPR051625">
    <property type="entry name" value="Signaling_Regulatory_Domain"/>
</dbReference>
<gene>
    <name evidence="5" type="ORF">NP493_484g03011</name>
</gene>
<feature type="domain" description="BTB" evidence="4">
    <location>
        <begin position="358"/>
        <end position="434"/>
    </location>
</feature>
<dbReference type="SUPFAM" id="SSF54695">
    <property type="entry name" value="POZ domain"/>
    <property type="match status" value="2"/>
</dbReference>
<feature type="repeat" description="ANK" evidence="2">
    <location>
        <begin position="80"/>
        <end position="112"/>
    </location>
</feature>
<reference evidence="5" key="1">
    <citation type="journal article" date="2023" name="Mol. Biol. Evol.">
        <title>Third-Generation Sequencing Reveals the Adaptive Role of the Epigenome in Three Deep-Sea Polychaetes.</title>
        <authorList>
            <person name="Perez M."/>
            <person name="Aroh O."/>
            <person name="Sun Y."/>
            <person name="Lan Y."/>
            <person name="Juniper S.K."/>
            <person name="Young C.R."/>
            <person name="Angers B."/>
            <person name="Qian P.Y."/>
        </authorList>
    </citation>
    <scope>NUCLEOTIDE SEQUENCE</scope>
    <source>
        <strain evidence="5">R07B-5</strain>
    </source>
</reference>
<proteinExistence type="predicted"/>
<keyword evidence="1" id="KW-0677">Repeat</keyword>
<dbReference type="InterPro" id="IPR011333">
    <property type="entry name" value="SKP1/BTB/POZ_sf"/>
</dbReference>
<accession>A0AAD9NQY4</accession>
<dbReference type="SUPFAM" id="SSF48403">
    <property type="entry name" value="Ankyrin repeat"/>
    <property type="match status" value="1"/>
</dbReference>
<dbReference type="Gene3D" id="1.25.40.20">
    <property type="entry name" value="Ankyrin repeat-containing domain"/>
    <property type="match status" value="1"/>
</dbReference>
<dbReference type="InterPro" id="IPR002110">
    <property type="entry name" value="Ankyrin_rpt"/>
</dbReference>
<evidence type="ECO:0000313" key="6">
    <source>
        <dbReference type="Proteomes" id="UP001209878"/>
    </source>
</evidence>
<organism evidence="5 6">
    <name type="scientific">Ridgeia piscesae</name>
    <name type="common">Tubeworm</name>
    <dbReference type="NCBI Taxonomy" id="27915"/>
    <lineage>
        <taxon>Eukaryota</taxon>
        <taxon>Metazoa</taxon>
        <taxon>Spiralia</taxon>
        <taxon>Lophotrochozoa</taxon>
        <taxon>Annelida</taxon>
        <taxon>Polychaeta</taxon>
        <taxon>Sedentaria</taxon>
        <taxon>Canalipalpata</taxon>
        <taxon>Sabellida</taxon>
        <taxon>Siboglinidae</taxon>
        <taxon>Ridgeia</taxon>
    </lineage>
</organism>
<evidence type="ECO:0000256" key="3">
    <source>
        <dbReference type="SAM" id="MobiDB-lite"/>
    </source>
</evidence>
<dbReference type="PROSITE" id="PS50297">
    <property type="entry name" value="ANK_REP_REGION"/>
    <property type="match status" value="2"/>
</dbReference>
<feature type="repeat" description="ANK" evidence="2">
    <location>
        <begin position="45"/>
        <end position="78"/>
    </location>
</feature>
<dbReference type="Proteomes" id="UP001209878">
    <property type="component" value="Unassembled WGS sequence"/>
</dbReference>
<dbReference type="PROSITE" id="PS50088">
    <property type="entry name" value="ANK_REPEAT"/>
    <property type="match status" value="2"/>
</dbReference>
<dbReference type="Gene3D" id="3.30.710.10">
    <property type="entry name" value="Potassium Channel Kv1.1, Chain A"/>
    <property type="match status" value="2"/>
</dbReference>
<evidence type="ECO:0000256" key="2">
    <source>
        <dbReference type="PROSITE-ProRule" id="PRU00023"/>
    </source>
</evidence>
<dbReference type="PANTHER" id="PTHR22872">
    <property type="entry name" value="BTK-BINDING PROTEIN-RELATED"/>
    <property type="match status" value="1"/>
</dbReference>
<dbReference type="InterPro" id="IPR000210">
    <property type="entry name" value="BTB/POZ_dom"/>
</dbReference>
<sequence length="980" mass="108208">MDCGPKCHSKKHAQQLLTAVTKGNSRQIQLFLSKCHNVASLRDAYGRTVLHVASSCGRVDTVQWLLTERGADQSVKDIESGWTALHRALFYGQLPAARLLISHGASLEVKDKEGLAPLDILMKDRLPHVSFDPAVDVSCCINIMLTQVGVKQLRGHHIESVHALRFHSVVHTTDAVFTFGHNAGQLGHQKVPGEQMIPHPRLVSPLNHRDTRIRLVTASDAATVVVTTKGDVFALYTYRCRKVASRCEDIVQVAVTGGCLDSEKAAGASGDGPAQNNAFITKGSDALSRQETEEIPVTKLPMVHRATAIALDKKARNFAVLQTQPNASLTEIPLVRESGMMEDLSHLWEEADIADDIHDVILQIGPNRQQVAAHKFILASQTEYFRHLFCDDITKDDQMQDSLETAVVVLEDVDYDSFNEILRFIYTGTYQVPTSKMSTNQSNASELLPNMSHDPVPGEGSLGKVSAYKVYKNQNAEREKSSKVRRSKDPNVVSPLRMLLELAGRFGVKQLKKRLEVQCGIRTAAGNKSLSPQTVMFNRRNQQCLYDVCIEAEDHSQIQCHKCVLVARLDYFRSMLGSGWIEASNTKSLSLPVARDVLKVVIDYLYVDNCPSVDLLCGVLTVADQLLIGRLKDMCEVVLTSLLNLKNACELLQFASVYSAHQLKQSLDVLSDDVIDELGVYYRETVPGMCHRMLTPYDSWPDMTYLESLEAELQDVMIDGTASGGRGLVKGVKRSKKRRRTRSNQACIEAMTICQHGQQADIGRPQKDISKTTPQKDVSTTPLKDLINVSSGLRDIIADEERKCGDVSSSNLWGVPQTAVVVKSFKELQLQETDKTEVKTATERKSFRRLTAGGSTTTYVLNSTVWGLSATSGGPKGGEVTSDTGSPLSPVWSSADQMSQAVSTAVSFTEIVQDEQEQKEAWQRAANKPLSLIQIEEQAMQELLQHYRAGDQGDCHVAVERVATSLASPVWAKQQWHGPH</sequence>
<dbReference type="SMART" id="SM00248">
    <property type="entry name" value="ANK"/>
    <property type="match status" value="2"/>
</dbReference>
<dbReference type="SUPFAM" id="SSF50985">
    <property type="entry name" value="RCC1/BLIP-II"/>
    <property type="match status" value="1"/>
</dbReference>
<comment type="caution">
    <text evidence="5">The sequence shown here is derived from an EMBL/GenBank/DDBJ whole genome shotgun (WGS) entry which is preliminary data.</text>
</comment>
<evidence type="ECO:0000313" key="5">
    <source>
        <dbReference type="EMBL" id="KAK2179512.1"/>
    </source>
</evidence>
<feature type="domain" description="BTB" evidence="4">
    <location>
        <begin position="546"/>
        <end position="606"/>
    </location>
</feature>
<dbReference type="AlphaFoldDB" id="A0AAD9NQY4"/>
<feature type="region of interest" description="Disordered" evidence="3">
    <location>
        <begin position="760"/>
        <end position="779"/>
    </location>
</feature>
<dbReference type="InterPro" id="IPR009091">
    <property type="entry name" value="RCC1/BLIP-II"/>
</dbReference>
<evidence type="ECO:0000256" key="1">
    <source>
        <dbReference type="ARBA" id="ARBA00022737"/>
    </source>
</evidence>
<dbReference type="Pfam" id="PF12796">
    <property type="entry name" value="Ank_2"/>
    <property type="match status" value="1"/>
</dbReference>
<dbReference type="EMBL" id="JAODUO010000486">
    <property type="protein sequence ID" value="KAK2179512.1"/>
    <property type="molecule type" value="Genomic_DNA"/>
</dbReference>
<dbReference type="SMART" id="SM00225">
    <property type="entry name" value="BTB"/>
    <property type="match status" value="2"/>
</dbReference>
<dbReference type="InterPro" id="IPR036770">
    <property type="entry name" value="Ankyrin_rpt-contain_sf"/>
</dbReference>
<keyword evidence="6" id="KW-1185">Reference proteome</keyword>
<dbReference type="Pfam" id="PF00651">
    <property type="entry name" value="BTB"/>
    <property type="match status" value="2"/>
</dbReference>
<dbReference type="Gene3D" id="2.130.10.30">
    <property type="entry name" value="Regulator of chromosome condensation 1/beta-lactamase-inhibitor protein II"/>
    <property type="match status" value="1"/>
</dbReference>